<evidence type="ECO:0000313" key="1">
    <source>
        <dbReference type="EMBL" id="RSK35291.1"/>
    </source>
</evidence>
<organism evidence="1 2">
    <name type="scientific">Hymenobacter metallilatus</name>
    <dbReference type="NCBI Taxonomy" id="2493666"/>
    <lineage>
        <taxon>Bacteria</taxon>
        <taxon>Pseudomonadati</taxon>
        <taxon>Bacteroidota</taxon>
        <taxon>Cytophagia</taxon>
        <taxon>Cytophagales</taxon>
        <taxon>Hymenobacteraceae</taxon>
        <taxon>Hymenobacter</taxon>
    </lineage>
</organism>
<proteinExistence type="predicted"/>
<dbReference type="AlphaFoldDB" id="A0A428JPT8"/>
<dbReference type="Proteomes" id="UP000280066">
    <property type="component" value="Unassembled WGS sequence"/>
</dbReference>
<protein>
    <submittedName>
        <fullName evidence="1">Uncharacterized protein</fullName>
    </submittedName>
</protein>
<gene>
    <name evidence="1" type="ORF">EI290_06220</name>
</gene>
<reference evidence="1 2" key="1">
    <citation type="submission" date="2018-12" db="EMBL/GenBank/DDBJ databases">
        <authorList>
            <person name="Feng G."/>
            <person name="Zhu H."/>
        </authorList>
    </citation>
    <scope>NUCLEOTIDE SEQUENCE [LARGE SCALE GENOMIC DNA]</scope>
    <source>
        <strain evidence="1 2">9PBR-2</strain>
    </source>
</reference>
<dbReference type="EMBL" id="RWIS01000003">
    <property type="protein sequence ID" value="RSK35291.1"/>
    <property type="molecule type" value="Genomic_DNA"/>
</dbReference>
<evidence type="ECO:0000313" key="2">
    <source>
        <dbReference type="Proteomes" id="UP000280066"/>
    </source>
</evidence>
<keyword evidence="2" id="KW-1185">Reference proteome</keyword>
<sequence>MLKFLEKSRAATVLILTLVAWLSGSATAWAQLDNRAFYNRLPLGPGYERQIRLDVQGLLFNKDNEYFNKIDPGLTYFGAQLAPRLVYFPASNLRLEAGIFLQRDYGTRGFRQVRPLFTLKYANGPHRLLFGNLEGSLQHGYIEPMYDFERVLTDRQEEGTQYQYLTTNTFLDAWVNWRRQQYRYSNYQEEVAGGLSLERRLLGDSASWLLKLPFQFTATHRGGQLDTVDRPLQTLFNLATGLRVRRALAARFVQAAHFDGYVTYFHDYSFTYELPYKRGTGLYLNAGLDTRLSNLQLAYWQGSGYISPLGGRLYQSVSVSVADPGYTEKQRQLLILRAIKDYKLPGNVVLTTRFEPLYDLNNGLFDFSFALYLNFSQSFLLGTVQDK</sequence>
<dbReference type="OrthoDB" id="1111796at2"/>
<name>A0A428JPT8_9BACT</name>
<dbReference type="RefSeq" id="WP_125427808.1">
    <property type="nucleotide sequence ID" value="NZ_RWIS01000003.1"/>
</dbReference>
<accession>A0A428JPT8</accession>
<comment type="caution">
    <text evidence="1">The sequence shown here is derived from an EMBL/GenBank/DDBJ whole genome shotgun (WGS) entry which is preliminary data.</text>
</comment>